<evidence type="ECO:0000313" key="1">
    <source>
        <dbReference type="EMBL" id="MWK60461.1"/>
    </source>
</evidence>
<evidence type="ECO:0008006" key="3">
    <source>
        <dbReference type="Google" id="ProtNLM"/>
    </source>
</evidence>
<dbReference type="Proteomes" id="UP000461288">
    <property type="component" value="Unassembled WGS sequence"/>
</dbReference>
<dbReference type="PANTHER" id="PTHR33395:SF22">
    <property type="entry name" value="REVERSE TRANSCRIPTASE DOMAIN-CONTAINING PROTEIN"/>
    <property type="match status" value="1"/>
</dbReference>
<accession>A0A7X3HEG2</accession>
<dbReference type="AlphaFoldDB" id="A0A7X3HEG2"/>
<sequence length="69" mass="7805">MTPIYKKGHKEDPGNYRPVRLTLVPGKVMERIISGTIMDQLKVNQGIRPSQHGFTNGRSCLTNVISFYD</sequence>
<dbReference type="EMBL" id="WTFN01000469">
    <property type="protein sequence ID" value="MWK60461.1"/>
    <property type="molecule type" value="Genomic_DNA"/>
</dbReference>
<proteinExistence type="predicted"/>
<evidence type="ECO:0000313" key="2">
    <source>
        <dbReference type="Proteomes" id="UP000461288"/>
    </source>
</evidence>
<protein>
    <recommendedName>
        <fullName evidence="3">Reverse transcriptase domain-containing protein</fullName>
    </recommendedName>
</protein>
<name>A0A7X3HEG2_9GAMM</name>
<comment type="caution">
    <text evidence="1">The sequence shown here is derived from an EMBL/GenBank/DDBJ whole genome shotgun (WGS) entry which is preliminary data.</text>
</comment>
<organism evidence="1 2">
    <name type="scientific">Metapseudomonas otitidis</name>
    <dbReference type="NCBI Taxonomy" id="319939"/>
    <lineage>
        <taxon>Bacteria</taxon>
        <taxon>Pseudomonadati</taxon>
        <taxon>Pseudomonadota</taxon>
        <taxon>Gammaproteobacteria</taxon>
        <taxon>Pseudomonadales</taxon>
        <taxon>Pseudomonadaceae</taxon>
        <taxon>Metapseudomonas</taxon>
    </lineage>
</organism>
<dbReference type="GO" id="GO:0031012">
    <property type="term" value="C:extracellular matrix"/>
    <property type="evidence" value="ECO:0007669"/>
    <property type="project" value="TreeGrafter"/>
</dbReference>
<reference evidence="1 2" key="1">
    <citation type="submission" date="2019-12" db="EMBL/GenBank/DDBJ databases">
        <title>Draft genome sequence of Pseudomonas otitidis recovered from a chicken carcass.</title>
        <authorList>
            <person name="Vieira T.R."/>
            <person name="Oliviera E.F.C."/>
            <person name="Silva N.M.V."/>
            <person name="Sambrano G.E."/>
            <person name="Cibulski S.P."/>
            <person name="Cardoso M.R.I."/>
        </authorList>
    </citation>
    <scope>NUCLEOTIDE SEQUENCE [LARGE SCALE GENOMIC DNA]</scope>
    <source>
        <strain evidence="1 2">25_K</strain>
    </source>
</reference>
<dbReference type="PANTHER" id="PTHR33395">
    <property type="entry name" value="TRANSCRIPTASE, PUTATIVE-RELATED-RELATED"/>
    <property type="match status" value="1"/>
</dbReference>
<gene>
    <name evidence="1" type="ORF">GO594_31295</name>
</gene>
<feature type="non-terminal residue" evidence="1">
    <location>
        <position position="69"/>
    </location>
</feature>